<gene>
    <name evidence="2" type="ORF">SAMN05216274_10693</name>
</gene>
<keyword evidence="1" id="KW-0812">Transmembrane</keyword>
<name>A0ABY1ED34_9MICO</name>
<proteinExistence type="predicted"/>
<dbReference type="Proteomes" id="UP000199681">
    <property type="component" value="Unassembled WGS sequence"/>
</dbReference>
<reference evidence="2 3" key="1">
    <citation type="submission" date="2016-10" db="EMBL/GenBank/DDBJ databases">
        <authorList>
            <person name="Varghese N."/>
            <person name="Submissions S."/>
        </authorList>
    </citation>
    <scope>NUCLEOTIDE SEQUENCE [LARGE SCALE GENOMIC DNA]</scope>
    <source>
        <strain evidence="2 3">GMCC 1.11211</strain>
    </source>
</reference>
<evidence type="ECO:0000256" key="1">
    <source>
        <dbReference type="SAM" id="Phobius"/>
    </source>
</evidence>
<dbReference type="EMBL" id="FOPW01000006">
    <property type="protein sequence ID" value="SFH48448.1"/>
    <property type="molecule type" value="Genomic_DNA"/>
</dbReference>
<keyword evidence="1" id="KW-1133">Transmembrane helix</keyword>
<keyword evidence="1" id="KW-0472">Membrane</keyword>
<evidence type="ECO:0000313" key="3">
    <source>
        <dbReference type="Proteomes" id="UP000199681"/>
    </source>
</evidence>
<keyword evidence="3" id="KW-1185">Reference proteome</keyword>
<accession>A0ABY1ED34</accession>
<evidence type="ECO:0008006" key="4">
    <source>
        <dbReference type="Google" id="ProtNLM"/>
    </source>
</evidence>
<protein>
    <recommendedName>
        <fullName evidence="4">Secreted protein</fullName>
    </recommendedName>
</protein>
<comment type="caution">
    <text evidence="2">The sequence shown here is derived from an EMBL/GenBank/DDBJ whole genome shotgun (WGS) entry which is preliminary data.</text>
</comment>
<evidence type="ECO:0000313" key="2">
    <source>
        <dbReference type="EMBL" id="SFH48448.1"/>
    </source>
</evidence>
<organism evidence="2 3">
    <name type="scientific">Cryobacterium levicorallinum</name>
    <dbReference type="NCBI Taxonomy" id="995038"/>
    <lineage>
        <taxon>Bacteria</taxon>
        <taxon>Bacillati</taxon>
        <taxon>Actinomycetota</taxon>
        <taxon>Actinomycetes</taxon>
        <taxon>Micrococcales</taxon>
        <taxon>Microbacteriaceae</taxon>
        <taxon>Cryobacterium</taxon>
    </lineage>
</organism>
<sequence length="81" mass="8677">MDARRTFSVIGVVLVEIALVGAALTGWAVAQPQQPEVTPNAPSSSAPSSQHVVVAGAASRHRRKQNIGRARATLNRWQCEF</sequence>
<feature type="transmembrane region" description="Helical" evidence="1">
    <location>
        <begin position="7"/>
        <end position="30"/>
    </location>
</feature>